<comment type="caution">
    <text evidence="2">The sequence shown here is derived from an EMBL/GenBank/DDBJ whole genome shotgun (WGS) entry which is preliminary data.</text>
</comment>
<gene>
    <name evidence="2" type="ORF">E6C55_20545</name>
</gene>
<dbReference type="EMBL" id="SSOB01000028">
    <property type="protein sequence ID" value="THF75895.1"/>
    <property type="molecule type" value="Genomic_DNA"/>
</dbReference>
<name>A0A4S4BM64_9BACL</name>
<dbReference type="Proteomes" id="UP000310636">
    <property type="component" value="Unassembled WGS sequence"/>
</dbReference>
<keyword evidence="1" id="KW-0812">Transmembrane</keyword>
<keyword evidence="1" id="KW-0472">Membrane</keyword>
<dbReference type="AlphaFoldDB" id="A0A4S4BM64"/>
<sequence length="153" mass="17685">MSQLGDGFVFVIVVILLLWWLVHRFNRWLHAPPSLRLRRLAQDGPVDADESVVWLETCGYEVLSGKHRIPLAVAVDDGPMQATRLYFDYLVQKDDCYYLVKIDRARKPIEWTPSGLRDRLLAFTLMFPECEGIVIADPKGQTIHTVRFKVEDE</sequence>
<evidence type="ECO:0000313" key="2">
    <source>
        <dbReference type="EMBL" id="THF75895.1"/>
    </source>
</evidence>
<protein>
    <submittedName>
        <fullName evidence="2">Uncharacterized protein</fullName>
    </submittedName>
</protein>
<feature type="transmembrane region" description="Helical" evidence="1">
    <location>
        <begin position="6"/>
        <end position="22"/>
    </location>
</feature>
<proteinExistence type="predicted"/>
<organism evidence="2 3">
    <name type="scientific">Cohnella fermenti</name>
    <dbReference type="NCBI Taxonomy" id="2565925"/>
    <lineage>
        <taxon>Bacteria</taxon>
        <taxon>Bacillati</taxon>
        <taxon>Bacillota</taxon>
        <taxon>Bacilli</taxon>
        <taxon>Bacillales</taxon>
        <taxon>Paenibacillaceae</taxon>
        <taxon>Cohnella</taxon>
    </lineage>
</organism>
<dbReference type="RefSeq" id="WP_136371699.1">
    <property type="nucleotide sequence ID" value="NZ_SSOB01000028.1"/>
</dbReference>
<reference evidence="2 3" key="1">
    <citation type="submission" date="2019-04" db="EMBL/GenBank/DDBJ databases">
        <title>Cohnella sp. nov. isolated from preserved vegetables.</title>
        <authorList>
            <person name="Lin S.-Y."/>
            <person name="Hung M.-H."/>
            <person name="Young C.-C."/>
        </authorList>
    </citation>
    <scope>NUCLEOTIDE SEQUENCE [LARGE SCALE GENOMIC DNA]</scope>
    <source>
        <strain evidence="2 3">CC-MHH1044</strain>
    </source>
</reference>
<accession>A0A4S4BM64</accession>
<keyword evidence="3" id="KW-1185">Reference proteome</keyword>
<evidence type="ECO:0000313" key="3">
    <source>
        <dbReference type="Proteomes" id="UP000310636"/>
    </source>
</evidence>
<keyword evidence="1" id="KW-1133">Transmembrane helix</keyword>
<dbReference type="OrthoDB" id="2988117at2"/>
<evidence type="ECO:0000256" key="1">
    <source>
        <dbReference type="SAM" id="Phobius"/>
    </source>
</evidence>